<proteinExistence type="predicted"/>
<name>A0ABN8SQC3_9CNID</name>
<sequence>MMHTLLHSALLFLLLAVLFSDRQVAGRCSEKGVADTPWAACLVAEEGDVCPHNFKKLEDDFACEPYGSRRPPYKKRVCCLLGPILDLQIKDSPCLAGSPAGDQVEKKDKRLKHH</sequence>
<reference evidence="3 4" key="1">
    <citation type="submission" date="2022-05" db="EMBL/GenBank/DDBJ databases">
        <authorList>
            <consortium name="Genoscope - CEA"/>
            <person name="William W."/>
        </authorList>
    </citation>
    <scope>NUCLEOTIDE SEQUENCE [LARGE SCALE GENOMIC DNA]</scope>
</reference>
<evidence type="ECO:0000256" key="1">
    <source>
        <dbReference type="SAM" id="MobiDB-lite"/>
    </source>
</evidence>
<feature type="signal peptide" evidence="2">
    <location>
        <begin position="1"/>
        <end position="26"/>
    </location>
</feature>
<keyword evidence="4" id="KW-1185">Reference proteome</keyword>
<dbReference type="EMBL" id="CALNXI010003571">
    <property type="protein sequence ID" value="CAH3193715.1"/>
    <property type="molecule type" value="Genomic_DNA"/>
</dbReference>
<evidence type="ECO:0000256" key="2">
    <source>
        <dbReference type="SAM" id="SignalP"/>
    </source>
</evidence>
<organism evidence="3 4">
    <name type="scientific">Porites evermanni</name>
    <dbReference type="NCBI Taxonomy" id="104178"/>
    <lineage>
        <taxon>Eukaryota</taxon>
        <taxon>Metazoa</taxon>
        <taxon>Cnidaria</taxon>
        <taxon>Anthozoa</taxon>
        <taxon>Hexacorallia</taxon>
        <taxon>Scleractinia</taxon>
        <taxon>Fungiina</taxon>
        <taxon>Poritidae</taxon>
        <taxon>Porites</taxon>
    </lineage>
</organism>
<dbReference type="Proteomes" id="UP001159427">
    <property type="component" value="Unassembled WGS sequence"/>
</dbReference>
<gene>
    <name evidence="3" type="ORF">PEVE_00026366</name>
</gene>
<evidence type="ECO:0000313" key="3">
    <source>
        <dbReference type="EMBL" id="CAH3193715.1"/>
    </source>
</evidence>
<evidence type="ECO:0000313" key="4">
    <source>
        <dbReference type="Proteomes" id="UP001159427"/>
    </source>
</evidence>
<feature type="chain" id="PRO_5046768196" evidence="2">
    <location>
        <begin position="27"/>
        <end position="114"/>
    </location>
</feature>
<feature type="region of interest" description="Disordered" evidence="1">
    <location>
        <begin position="93"/>
        <end position="114"/>
    </location>
</feature>
<accession>A0ABN8SQC3</accession>
<comment type="caution">
    <text evidence="3">The sequence shown here is derived from an EMBL/GenBank/DDBJ whole genome shotgun (WGS) entry which is preliminary data.</text>
</comment>
<keyword evidence="2" id="KW-0732">Signal</keyword>
<protein>
    <submittedName>
        <fullName evidence="3">Uncharacterized protein</fullName>
    </submittedName>
</protein>